<dbReference type="EMBL" id="JAAOAK010000241">
    <property type="protein sequence ID" value="KAF5680978.1"/>
    <property type="molecule type" value="Genomic_DNA"/>
</dbReference>
<proteinExistence type="predicted"/>
<feature type="region of interest" description="Disordered" evidence="1">
    <location>
        <begin position="206"/>
        <end position="227"/>
    </location>
</feature>
<name>A0A8H5U1T4_9HYPO</name>
<evidence type="ECO:0000256" key="1">
    <source>
        <dbReference type="SAM" id="MobiDB-lite"/>
    </source>
</evidence>
<feature type="compositionally biased region" description="Acidic residues" evidence="1">
    <location>
        <begin position="724"/>
        <end position="750"/>
    </location>
</feature>
<evidence type="ECO:0000313" key="2">
    <source>
        <dbReference type="EMBL" id="KAF5680978.1"/>
    </source>
</evidence>
<feature type="compositionally biased region" description="Acidic residues" evidence="1">
    <location>
        <begin position="206"/>
        <end position="215"/>
    </location>
</feature>
<organism evidence="2 3">
    <name type="scientific">Fusarium denticulatum</name>
    <dbReference type="NCBI Taxonomy" id="48507"/>
    <lineage>
        <taxon>Eukaryota</taxon>
        <taxon>Fungi</taxon>
        <taxon>Dikarya</taxon>
        <taxon>Ascomycota</taxon>
        <taxon>Pezizomycotina</taxon>
        <taxon>Sordariomycetes</taxon>
        <taxon>Hypocreomycetidae</taxon>
        <taxon>Hypocreales</taxon>
        <taxon>Nectriaceae</taxon>
        <taxon>Fusarium</taxon>
        <taxon>Fusarium fujikuroi species complex</taxon>
    </lineage>
</organism>
<dbReference type="Proteomes" id="UP000562682">
    <property type="component" value="Unassembled WGS sequence"/>
</dbReference>
<evidence type="ECO:0000313" key="3">
    <source>
        <dbReference type="Proteomes" id="UP000562682"/>
    </source>
</evidence>
<feature type="region of interest" description="Disordered" evidence="1">
    <location>
        <begin position="244"/>
        <end position="296"/>
    </location>
</feature>
<gene>
    <name evidence="2" type="ORF">FDENT_8282</name>
</gene>
<feature type="region of interest" description="Disordered" evidence="1">
    <location>
        <begin position="716"/>
        <end position="750"/>
    </location>
</feature>
<reference evidence="2 3" key="1">
    <citation type="submission" date="2020-05" db="EMBL/GenBank/DDBJ databases">
        <title>Identification and distribution of gene clusters putatively required for synthesis of sphingolipid metabolism inhibitors in phylogenetically diverse species of the filamentous fungus Fusarium.</title>
        <authorList>
            <person name="Kim H.-S."/>
            <person name="Busman M."/>
            <person name="Brown D.W."/>
            <person name="Divon H."/>
            <person name="Uhlig S."/>
            <person name="Proctor R.H."/>
        </authorList>
    </citation>
    <scope>NUCLEOTIDE SEQUENCE [LARGE SCALE GENOMIC DNA]</scope>
    <source>
        <strain evidence="2 3">NRRL 25311</strain>
    </source>
</reference>
<dbReference type="AlphaFoldDB" id="A0A8H5U1T4"/>
<feature type="compositionally biased region" description="Acidic residues" evidence="1">
    <location>
        <begin position="265"/>
        <end position="278"/>
    </location>
</feature>
<protein>
    <submittedName>
        <fullName evidence="2">Uncharacterized protein</fullName>
    </submittedName>
</protein>
<sequence length="750" mass="84626">MPGSSFPTDAFCKAAETIFKDPSHQSIVPRHLIRSYFEVKCDAPRLEILESIIKYFQDPAPGKRRETFTVSPFNDSINFLVRYGANSHERNLTILGTSDVIRNVPAWLVQLIDVIFCIMRLRMFSFRPKVFSWFLDQQHVGFTLLTQLGRFVHLGTVPSDNRSLSIFPAIEDIRSDGFWNFRGRMSRSELNGGGLGLVDCSESMVEDQLADDEGEGSQAQPRSRAVSRWLPSLRRSSRLKRRRVDYNEVSDDDMDLPAKSSSHEDEGDLYSDDGEESDQSSGAQSETAEFSSQENNVPDACVKAPVKARSTPLVPTFTEADLIFPLNQPDELKLLVLFAASIQVAQLQTLVYCSREEASYCLTASAIDWASVSIVAEGLAPNDLIKGLYAPEVCRQLYESDENAEIRRKALLGPNCERLRGVSSFLGEQPQEADPFGFNGVDSGTCGRCLAFIHKTRRTRTVVCWALLCVRRAQKSLRAPGGKEDLRHLSYTQKMQRPIARFVGNIYSHVRECRGRCQNCVARKVPCTRGNFAGNHKCKDCDAEDQDCGNFSHDKRGTCKKWQMRSLLCGKDSLRSATAVQDLRRVQSSRKGALQRLHSSETAKDVHDVLVRLFSSAAQKPMPQEMHRKAICKVEDKLAYMVPCRFCGREYIKSMIKGHQKRCPGKCSNCKDARDDEGHEIVCFHPPSTSRGPCKRRAEMGDNLHRGCDGSWRRLKRRRCKTEDEVDVEDNENSEHGGEDEEKDDSESWD</sequence>
<accession>A0A8H5U1T4</accession>
<feature type="compositionally biased region" description="Polar residues" evidence="1">
    <location>
        <begin position="283"/>
        <end position="296"/>
    </location>
</feature>
<comment type="caution">
    <text evidence="2">The sequence shown here is derived from an EMBL/GenBank/DDBJ whole genome shotgun (WGS) entry which is preliminary data.</text>
</comment>
<keyword evidence="3" id="KW-1185">Reference proteome</keyword>